<gene>
    <name evidence="2" type="ORF">G6011_01094</name>
</gene>
<comment type="caution">
    <text evidence="2">The sequence shown here is derived from an EMBL/GenBank/DDBJ whole genome shotgun (WGS) entry which is preliminary data.</text>
</comment>
<evidence type="ECO:0000313" key="3">
    <source>
        <dbReference type="Proteomes" id="UP001199106"/>
    </source>
</evidence>
<dbReference type="AlphaFoldDB" id="A0AAD4IKA2"/>
<evidence type="ECO:0000313" key="2">
    <source>
        <dbReference type="EMBL" id="KAG9195973.1"/>
    </source>
</evidence>
<proteinExistence type="predicted"/>
<organism evidence="2 3">
    <name type="scientific">Alternaria panax</name>
    <dbReference type="NCBI Taxonomy" id="48097"/>
    <lineage>
        <taxon>Eukaryota</taxon>
        <taxon>Fungi</taxon>
        <taxon>Dikarya</taxon>
        <taxon>Ascomycota</taxon>
        <taxon>Pezizomycotina</taxon>
        <taxon>Dothideomycetes</taxon>
        <taxon>Pleosporomycetidae</taxon>
        <taxon>Pleosporales</taxon>
        <taxon>Pleosporineae</taxon>
        <taxon>Pleosporaceae</taxon>
        <taxon>Alternaria</taxon>
        <taxon>Alternaria sect. Panax</taxon>
    </lineage>
</organism>
<reference evidence="2" key="1">
    <citation type="submission" date="2021-07" db="EMBL/GenBank/DDBJ databases">
        <title>Genome Resource of American Ginseng Black Spot Pathogen Alternaria panax.</title>
        <authorList>
            <person name="Qiu C."/>
            <person name="Wang W."/>
            <person name="Liu Z."/>
        </authorList>
    </citation>
    <scope>NUCLEOTIDE SEQUENCE</scope>
    <source>
        <strain evidence="2">BNCC115425</strain>
    </source>
</reference>
<name>A0AAD4IKA2_9PLEO</name>
<dbReference type="Proteomes" id="UP001199106">
    <property type="component" value="Unassembled WGS sequence"/>
</dbReference>
<protein>
    <submittedName>
        <fullName evidence="2">Uncharacterized protein</fullName>
    </submittedName>
</protein>
<accession>A0AAD4IKA2</accession>
<keyword evidence="3" id="KW-1185">Reference proteome</keyword>
<evidence type="ECO:0000256" key="1">
    <source>
        <dbReference type="SAM" id="MobiDB-lite"/>
    </source>
</evidence>
<feature type="region of interest" description="Disordered" evidence="1">
    <location>
        <begin position="36"/>
        <end position="57"/>
    </location>
</feature>
<sequence length="141" mass="15540">MTIDEDEIDYGGVRKDAPISVLALRTAPRRIHFANPEQDREAEELGETSVEVPNASEASRRFYATVSRTSSSSSWASFKQPQSQTRQAPALILFYRTQTSRSPTPPGSKTGWVMVVVKETENVSGPGLLLQNFHGLEEDSG</sequence>
<dbReference type="EMBL" id="JAANER010000001">
    <property type="protein sequence ID" value="KAG9195973.1"/>
    <property type="molecule type" value="Genomic_DNA"/>
</dbReference>